<dbReference type="AlphaFoldDB" id="A0A9P3PT50"/>
<protein>
    <recommendedName>
        <fullName evidence="4">SnoaL-like domain-containing protein</fullName>
    </recommendedName>
</protein>
<evidence type="ECO:0000256" key="1">
    <source>
        <dbReference type="SAM" id="SignalP"/>
    </source>
</evidence>
<feature type="signal peptide" evidence="1">
    <location>
        <begin position="1"/>
        <end position="23"/>
    </location>
</feature>
<sequence>MVSTHLQLAFNWLIALNQLNVTALDALSTDDFTGLARPASLNFGPPRPKAEFLGALKDAPIKTFNFSLPTPDNIMESPDVVQFYTTTDGQTAHGFPWKNEYIITFRFQDDKIKSTVEFFDPIAFKSALGNETIVAEAKFTCPGQ</sequence>
<reference evidence="2" key="1">
    <citation type="submission" date="2022-07" db="EMBL/GenBank/DDBJ databases">
        <title>The genome of Lyophyllum shimeji provides insight into the initial evolution of ectomycorrhizal fungal genome.</title>
        <authorList>
            <person name="Kobayashi Y."/>
            <person name="Shibata T."/>
            <person name="Hirakawa H."/>
            <person name="Shigenobu S."/>
            <person name="Nishiyama T."/>
            <person name="Yamada A."/>
            <person name="Hasebe M."/>
            <person name="Kawaguchi M."/>
        </authorList>
    </citation>
    <scope>NUCLEOTIDE SEQUENCE</scope>
    <source>
        <strain evidence="2">AT787</strain>
    </source>
</reference>
<keyword evidence="3" id="KW-1185">Reference proteome</keyword>
<dbReference type="Gene3D" id="3.10.450.50">
    <property type="match status" value="1"/>
</dbReference>
<proteinExistence type="predicted"/>
<keyword evidence="1" id="KW-0732">Signal</keyword>
<dbReference type="OrthoDB" id="3758478at2759"/>
<organism evidence="2 3">
    <name type="scientific">Lyophyllum shimeji</name>
    <name type="common">Hon-shimeji</name>
    <name type="synonym">Tricholoma shimeji</name>
    <dbReference type="NCBI Taxonomy" id="47721"/>
    <lineage>
        <taxon>Eukaryota</taxon>
        <taxon>Fungi</taxon>
        <taxon>Dikarya</taxon>
        <taxon>Basidiomycota</taxon>
        <taxon>Agaricomycotina</taxon>
        <taxon>Agaricomycetes</taxon>
        <taxon>Agaricomycetidae</taxon>
        <taxon>Agaricales</taxon>
        <taxon>Tricholomatineae</taxon>
        <taxon>Lyophyllaceae</taxon>
        <taxon>Lyophyllum</taxon>
    </lineage>
</organism>
<gene>
    <name evidence="2" type="ORF">LshimejAT787_1001630</name>
</gene>
<dbReference type="Proteomes" id="UP001063166">
    <property type="component" value="Unassembled WGS sequence"/>
</dbReference>
<dbReference type="InterPro" id="IPR032710">
    <property type="entry name" value="NTF2-like_dom_sf"/>
</dbReference>
<dbReference type="EMBL" id="BRPK01000010">
    <property type="protein sequence ID" value="GLB41563.1"/>
    <property type="molecule type" value="Genomic_DNA"/>
</dbReference>
<accession>A0A9P3PT50</accession>
<comment type="caution">
    <text evidence="2">The sequence shown here is derived from an EMBL/GenBank/DDBJ whole genome shotgun (WGS) entry which is preliminary data.</text>
</comment>
<feature type="chain" id="PRO_5040408822" description="SnoaL-like domain-containing protein" evidence="1">
    <location>
        <begin position="24"/>
        <end position="144"/>
    </location>
</feature>
<evidence type="ECO:0000313" key="2">
    <source>
        <dbReference type="EMBL" id="GLB41563.1"/>
    </source>
</evidence>
<evidence type="ECO:0000313" key="3">
    <source>
        <dbReference type="Proteomes" id="UP001063166"/>
    </source>
</evidence>
<dbReference type="SUPFAM" id="SSF54427">
    <property type="entry name" value="NTF2-like"/>
    <property type="match status" value="1"/>
</dbReference>
<name>A0A9P3PT50_LYOSH</name>
<evidence type="ECO:0008006" key="4">
    <source>
        <dbReference type="Google" id="ProtNLM"/>
    </source>
</evidence>